<dbReference type="GO" id="GO:0046872">
    <property type="term" value="F:metal ion binding"/>
    <property type="evidence" value="ECO:0007669"/>
    <property type="project" value="UniProtKB-KW"/>
</dbReference>
<evidence type="ECO:0000256" key="7">
    <source>
        <dbReference type="ARBA" id="ARBA00023004"/>
    </source>
</evidence>
<dbReference type="InterPro" id="IPR005839">
    <property type="entry name" value="Methylthiotransferase"/>
</dbReference>
<dbReference type="InterPro" id="IPR020612">
    <property type="entry name" value="Methylthiotransferase_CS"/>
</dbReference>
<dbReference type="GO" id="GO:0051539">
    <property type="term" value="F:4 iron, 4 sulfur cluster binding"/>
    <property type="evidence" value="ECO:0007669"/>
    <property type="project" value="UniProtKB-UniRule"/>
</dbReference>
<organism evidence="14 15">
    <name type="scientific">Hydrogenoanaerobacterium saccharovorans</name>
    <dbReference type="NCBI Taxonomy" id="474960"/>
    <lineage>
        <taxon>Bacteria</taxon>
        <taxon>Bacillati</taxon>
        <taxon>Bacillota</taxon>
        <taxon>Clostridia</taxon>
        <taxon>Eubacteriales</taxon>
        <taxon>Oscillospiraceae</taxon>
        <taxon>Hydrogenoanaerobacterium</taxon>
    </lineage>
</organism>
<dbReference type="PROSITE" id="PS50926">
    <property type="entry name" value="TRAM"/>
    <property type="match status" value="1"/>
</dbReference>
<dbReference type="InterPro" id="IPR005840">
    <property type="entry name" value="Ribosomal_uS12_MeSTrfase_RimO"/>
</dbReference>
<proteinExistence type="inferred from homology"/>
<dbReference type="InterPro" id="IPR006638">
    <property type="entry name" value="Elp3/MiaA/NifB-like_rSAM"/>
</dbReference>
<comment type="similarity">
    <text evidence="10">Belongs to the methylthiotransferase family. RimO subfamily.</text>
</comment>
<dbReference type="EMBL" id="FOCG01000001">
    <property type="protein sequence ID" value="SEM84487.1"/>
    <property type="molecule type" value="Genomic_DNA"/>
</dbReference>
<keyword evidence="8 10" id="KW-0411">Iron-sulfur</keyword>
<evidence type="ECO:0000256" key="5">
    <source>
        <dbReference type="ARBA" id="ARBA00022691"/>
    </source>
</evidence>
<dbReference type="Pfam" id="PF04055">
    <property type="entry name" value="Radical_SAM"/>
    <property type="match status" value="1"/>
</dbReference>
<dbReference type="GO" id="GO:0005829">
    <property type="term" value="C:cytosol"/>
    <property type="evidence" value="ECO:0007669"/>
    <property type="project" value="TreeGrafter"/>
</dbReference>
<dbReference type="PANTHER" id="PTHR43837:SF1">
    <property type="entry name" value="RIBOSOMAL PROTEIN US12 METHYLTHIOTRANSFERASE RIMO"/>
    <property type="match status" value="1"/>
</dbReference>
<dbReference type="NCBIfam" id="TIGR01125">
    <property type="entry name" value="30S ribosomal protein S12 methylthiotransferase RimO"/>
    <property type="match status" value="1"/>
</dbReference>
<evidence type="ECO:0000256" key="2">
    <source>
        <dbReference type="ARBA" id="ARBA00022485"/>
    </source>
</evidence>
<dbReference type="InterPro" id="IPR058240">
    <property type="entry name" value="rSAM_sf"/>
</dbReference>
<evidence type="ECO:0000256" key="9">
    <source>
        <dbReference type="ARBA" id="ARBA00051425"/>
    </source>
</evidence>
<feature type="domain" description="Radical SAM core" evidence="13">
    <location>
        <begin position="141"/>
        <end position="371"/>
    </location>
</feature>
<dbReference type="RefSeq" id="WP_092754116.1">
    <property type="nucleotide sequence ID" value="NZ_FOCG01000001.1"/>
</dbReference>
<dbReference type="SFLD" id="SFLDG01061">
    <property type="entry name" value="methylthiotransferase"/>
    <property type="match status" value="1"/>
</dbReference>
<dbReference type="SMART" id="SM00729">
    <property type="entry name" value="Elp3"/>
    <property type="match status" value="1"/>
</dbReference>
<dbReference type="InterPro" id="IPR002792">
    <property type="entry name" value="TRAM_dom"/>
</dbReference>
<keyword evidence="14" id="KW-0687">Ribonucleoprotein</keyword>
<feature type="binding site" evidence="10">
    <location>
        <position position="48"/>
    </location>
    <ligand>
        <name>[4Fe-4S] cluster</name>
        <dbReference type="ChEBI" id="CHEBI:49883"/>
        <label>1</label>
    </ligand>
</feature>
<dbReference type="Gene3D" id="3.80.30.20">
    <property type="entry name" value="tm_1862 like domain"/>
    <property type="match status" value="1"/>
</dbReference>
<dbReference type="OrthoDB" id="9805215at2"/>
<keyword evidence="3 10" id="KW-0963">Cytoplasm</keyword>
<dbReference type="EC" id="2.8.4.4" evidence="10"/>
<evidence type="ECO:0000256" key="3">
    <source>
        <dbReference type="ARBA" id="ARBA00022490"/>
    </source>
</evidence>
<evidence type="ECO:0000256" key="8">
    <source>
        <dbReference type="ARBA" id="ARBA00023014"/>
    </source>
</evidence>
<dbReference type="PROSITE" id="PS51918">
    <property type="entry name" value="RADICAL_SAM"/>
    <property type="match status" value="1"/>
</dbReference>
<evidence type="ECO:0000256" key="1">
    <source>
        <dbReference type="ARBA" id="ARBA00003234"/>
    </source>
</evidence>
<keyword evidence="6 10" id="KW-0479">Metal-binding</keyword>
<feature type="domain" description="TRAM" evidence="11">
    <location>
        <begin position="374"/>
        <end position="442"/>
    </location>
</feature>
<evidence type="ECO:0000256" key="10">
    <source>
        <dbReference type="HAMAP-Rule" id="MF_01865"/>
    </source>
</evidence>
<evidence type="ECO:0000259" key="11">
    <source>
        <dbReference type="PROSITE" id="PS50926"/>
    </source>
</evidence>
<dbReference type="PROSITE" id="PS51449">
    <property type="entry name" value="MTTASE_N"/>
    <property type="match status" value="1"/>
</dbReference>
<feature type="binding site" evidence="10">
    <location>
        <position position="159"/>
    </location>
    <ligand>
        <name>[4Fe-4S] cluster</name>
        <dbReference type="ChEBI" id="CHEBI:49883"/>
        <label>2</label>
        <note>4Fe-4S-S-AdoMet</note>
    </ligand>
</feature>
<evidence type="ECO:0000256" key="6">
    <source>
        <dbReference type="ARBA" id="ARBA00022723"/>
    </source>
</evidence>
<keyword evidence="4 10" id="KW-0808">Transferase</keyword>
<keyword evidence="2 10" id="KW-0004">4Fe-4S</keyword>
<evidence type="ECO:0000259" key="13">
    <source>
        <dbReference type="PROSITE" id="PS51918"/>
    </source>
</evidence>
<comment type="function">
    <text evidence="10">Catalyzes the methylthiolation of an aspartic acid residue of ribosomal protein uS12.</text>
</comment>
<gene>
    <name evidence="10" type="primary">rimO</name>
    <name evidence="14" type="ORF">SAMN05216180_2016</name>
</gene>
<evidence type="ECO:0000259" key="12">
    <source>
        <dbReference type="PROSITE" id="PS51449"/>
    </source>
</evidence>
<dbReference type="PROSITE" id="PS01278">
    <property type="entry name" value="MTTASE_RADICAL"/>
    <property type="match status" value="1"/>
</dbReference>
<dbReference type="CDD" id="cd01335">
    <property type="entry name" value="Radical_SAM"/>
    <property type="match status" value="1"/>
</dbReference>
<dbReference type="HAMAP" id="MF_01865">
    <property type="entry name" value="MTTase_RimO"/>
    <property type="match status" value="1"/>
</dbReference>
<dbReference type="SFLD" id="SFLDS00029">
    <property type="entry name" value="Radical_SAM"/>
    <property type="match status" value="1"/>
</dbReference>
<dbReference type="PANTHER" id="PTHR43837">
    <property type="entry name" value="RIBOSOMAL PROTEIN S12 METHYLTHIOTRANSFERASE RIMO"/>
    <property type="match status" value="1"/>
</dbReference>
<evidence type="ECO:0000313" key="15">
    <source>
        <dbReference type="Proteomes" id="UP000199158"/>
    </source>
</evidence>
<dbReference type="AlphaFoldDB" id="A0A1H8BRH0"/>
<dbReference type="InterPro" id="IPR013848">
    <property type="entry name" value="Methylthiotransferase_N"/>
</dbReference>
<keyword evidence="15" id="KW-1185">Reference proteome</keyword>
<dbReference type="InterPro" id="IPR038135">
    <property type="entry name" value="Methylthiotransferase_N_sf"/>
</dbReference>
<dbReference type="Pfam" id="PF00919">
    <property type="entry name" value="UPF0004"/>
    <property type="match status" value="1"/>
</dbReference>
<feature type="binding site" evidence="10">
    <location>
        <position position="162"/>
    </location>
    <ligand>
        <name>[4Fe-4S] cluster</name>
        <dbReference type="ChEBI" id="CHEBI:49883"/>
        <label>2</label>
        <note>4Fe-4S-S-AdoMet</note>
    </ligand>
</feature>
<keyword evidence="5 10" id="KW-0949">S-adenosyl-L-methionine</keyword>
<keyword evidence="14" id="KW-0689">Ribosomal protein</keyword>
<evidence type="ECO:0000313" key="14">
    <source>
        <dbReference type="EMBL" id="SEM84487.1"/>
    </source>
</evidence>
<dbReference type="SFLD" id="SFLDG01082">
    <property type="entry name" value="B12-binding_domain_containing"/>
    <property type="match status" value="1"/>
</dbReference>
<feature type="binding site" evidence="10">
    <location>
        <position position="82"/>
    </location>
    <ligand>
        <name>[4Fe-4S] cluster</name>
        <dbReference type="ChEBI" id="CHEBI:49883"/>
        <label>1</label>
    </ligand>
</feature>
<dbReference type="GO" id="GO:0005840">
    <property type="term" value="C:ribosome"/>
    <property type="evidence" value="ECO:0007669"/>
    <property type="project" value="UniProtKB-KW"/>
</dbReference>
<comment type="cofactor">
    <cofactor evidence="10">
        <name>[4Fe-4S] cluster</name>
        <dbReference type="ChEBI" id="CHEBI:49883"/>
    </cofactor>
    <text evidence="10">Binds 2 [4Fe-4S] clusters. One cluster is coordinated with 3 cysteines and an exchangeable S-adenosyl-L-methionine.</text>
</comment>
<keyword evidence="7 10" id="KW-0408">Iron</keyword>
<dbReference type="GO" id="GO:0035597">
    <property type="term" value="F:tRNA-2-methylthio-N(6)-dimethylallyladenosine(37) synthase activity"/>
    <property type="evidence" value="ECO:0007669"/>
    <property type="project" value="UniProtKB-EC"/>
</dbReference>
<dbReference type="GO" id="GO:0035599">
    <property type="term" value="F:aspartic acid methylthiotransferase activity"/>
    <property type="evidence" value="ECO:0007669"/>
    <property type="project" value="TreeGrafter"/>
</dbReference>
<protein>
    <recommendedName>
        <fullName evidence="10">Ribosomal protein uS12 methylthiotransferase RimO</fullName>
        <shortName evidence="10">uS12 MTTase</shortName>
        <shortName evidence="10">uS12 methylthiotransferase</shortName>
        <ecNumber evidence="10">2.8.4.4</ecNumber>
    </recommendedName>
    <alternativeName>
        <fullName evidence="10">Ribosomal protein uS12 (aspartate-C(3))-methylthiotransferase</fullName>
    </alternativeName>
    <alternativeName>
        <fullName evidence="10">Ribosome maturation factor RimO</fullName>
    </alternativeName>
</protein>
<dbReference type="FunFam" id="3.40.50.12160:FF:000003">
    <property type="entry name" value="CDK5 regulatory subunit-associated protein 1"/>
    <property type="match status" value="1"/>
</dbReference>
<dbReference type="Gene3D" id="2.40.50.140">
    <property type="entry name" value="Nucleic acid-binding proteins"/>
    <property type="match status" value="1"/>
</dbReference>
<name>A0A1H8BRH0_9FIRM</name>
<reference evidence="14 15" key="1">
    <citation type="submission" date="2016-10" db="EMBL/GenBank/DDBJ databases">
        <authorList>
            <person name="de Groot N.N."/>
        </authorList>
    </citation>
    <scope>NUCLEOTIDE SEQUENCE [LARGE SCALE GENOMIC DNA]</scope>
    <source>
        <strain evidence="14 15">CGMCC 1.5070</strain>
    </source>
</reference>
<dbReference type="InterPro" id="IPR007197">
    <property type="entry name" value="rSAM"/>
</dbReference>
<dbReference type="GO" id="GO:0103039">
    <property type="term" value="F:protein methylthiotransferase activity"/>
    <property type="evidence" value="ECO:0007669"/>
    <property type="project" value="UniProtKB-EC"/>
</dbReference>
<accession>A0A1H8BRH0</accession>
<feature type="binding site" evidence="10">
    <location>
        <position position="155"/>
    </location>
    <ligand>
        <name>[4Fe-4S] cluster</name>
        <dbReference type="ChEBI" id="CHEBI:49883"/>
        <label>2</label>
        <note>4Fe-4S-S-AdoMet</note>
    </ligand>
</feature>
<comment type="catalytic activity">
    <reaction evidence="9">
        <text>N(6)-dimethylallyladenosine(37) in tRNA + (sulfur carrier)-SH + AH2 + 2 S-adenosyl-L-methionine = 2-methylsulfanyl-N(6)-dimethylallyladenosine(37) in tRNA + (sulfur carrier)-H + 5'-deoxyadenosine + L-methionine + A + S-adenosyl-L-homocysteine + 2 H(+)</text>
        <dbReference type="Rhea" id="RHEA:37067"/>
        <dbReference type="Rhea" id="RHEA-COMP:10375"/>
        <dbReference type="Rhea" id="RHEA-COMP:10376"/>
        <dbReference type="Rhea" id="RHEA-COMP:14737"/>
        <dbReference type="Rhea" id="RHEA-COMP:14739"/>
        <dbReference type="ChEBI" id="CHEBI:13193"/>
        <dbReference type="ChEBI" id="CHEBI:15378"/>
        <dbReference type="ChEBI" id="CHEBI:17319"/>
        <dbReference type="ChEBI" id="CHEBI:17499"/>
        <dbReference type="ChEBI" id="CHEBI:29917"/>
        <dbReference type="ChEBI" id="CHEBI:57844"/>
        <dbReference type="ChEBI" id="CHEBI:57856"/>
        <dbReference type="ChEBI" id="CHEBI:59789"/>
        <dbReference type="ChEBI" id="CHEBI:64428"/>
        <dbReference type="ChEBI" id="CHEBI:74415"/>
        <dbReference type="ChEBI" id="CHEBI:74417"/>
        <dbReference type="EC" id="2.8.4.3"/>
    </reaction>
</comment>
<dbReference type="STRING" id="474960.SAMN05216180_2016"/>
<feature type="binding site" evidence="10">
    <location>
        <position position="12"/>
    </location>
    <ligand>
        <name>[4Fe-4S] cluster</name>
        <dbReference type="ChEBI" id="CHEBI:49883"/>
        <label>1</label>
    </ligand>
</feature>
<dbReference type="SUPFAM" id="SSF102114">
    <property type="entry name" value="Radical SAM enzymes"/>
    <property type="match status" value="1"/>
</dbReference>
<comment type="subcellular location">
    <subcellularLocation>
        <location evidence="10">Cytoplasm</location>
    </subcellularLocation>
</comment>
<comment type="function">
    <text evidence="1">Catalyzes the methylthiolation of N6-(dimethylallyl)adenosine (i(6)A), leading to the formation of 2-methylthio-N6-(dimethylallyl)adenosine (ms(2)i(6)A) at position 37 in tRNAs that read codons beginning with uridine.</text>
</comment>
<dbReference type="InterPro" id="IPR012340">
    <property type="entry name" value="NA-bd_OB-fold"/>
</dbReference>
<feature type="domain" description="MTTase N-terminal" evidence="12">
    <location>
        <begin position="3"/>
        <end position="119"/>
    </location>
</feature>
<sequence length="444" mass="50098">MSIKVGMVSLGCTKNQVDAEIMLSLITKHGYELCSDAKKCDVVIINTCGFIEDAKRESIENILEFVGLKQKGKVKVVVVTGCLAERYQMEVAKEIPEADVVLGIGSNNQIAQAIEKAMQGQKVYDFADKNKVMLSGERVMTTAPYTAYLKVAEGCDNRCTYCAIPIIRGGFRSRPMEDIIAEAKTLAANGVKELNVIAQDTTRYGKDLYGKLMLPELLDKLCEIDGVHWIRILYGYPDTITDELLDTMARQPKICKYIDIPLQHASGNILKRMNRRFDRESLTALMNHVREKMNDVTLRTTFITGFPGETEQDFEDLCTFIKEVQFDRLGCFPYSAEDGTPAAEFDGQLDDEVKRRRADVIMEEQMGIMEARNRKKIDKTLEALVEGFDKQNKLYYGRTAADAPDIDGKVYFTSEQKLHEGDFVKVTIEDVMEYDLIGRVQEAI</sequence>
<evidence type="ECO:0000256" key="4">
    <source>
        <dbReference type="ARBA" id="ARBA00022679"/>
    </source>
</evidence>
<dbReference type="InterPro" id="IPR023404">
    <property type="entry name" value="rSAM_horseshoe"/>
</dbReference>
<comment type="catalytic activity">
    <reaction evidence="10">
        <text>L-aspartate(89)-[ribosomal protein uS12]-hydrogen + (sulfur carrier)-SH + AH2 + 2 S-adenosyl-L-methionine = 3-methylsulfanyl-L-aspartate(89)-[ribosomal protein uS12]-hydrogen + (sulfur carrier)-H + 5'-deoxyadenosine + L-methionine + A + S-adenosyl-L-homocysteine + 2 H(+)</text>
        <dbReference type="Rhea" id="RHEA:37087"/>
        <dbReference type="Rhea" id="RHEA-COMP:10460"/>
        <dbReference type="Rhea" id="RHEA-COMP:10461"/>
        <dbReference type="Rhea" id="RHEA-COMP:14737"/>
        <dbReference type="Rhea" id="RHEA-COMP:14739"/>
        <dbReference type="ChEBI" id="CHEBI:13193"/>
        <dbReference type="ChEBI" id="CHEBI:15378"/>
        <dbReference type="ChEBI" id="CHEBI:17319"/>
        <dbReference type="ChEBI" id="CHEBI:17499"/>
        <dbReference type="ChEBI" id="CHEBI:29917"/>
        <dbReference type="ChEBI" id="CHEBI:29961"/>
        <dbReference type="ChEBI" id="CHEBI:57844"/>
        <dbReference type="ChEBI" id="CHEBI:57856"/>
        <dbReference type="ChEBI" id="CHEBI:59789"/>
        <dbReference type="ChEBI" id="CHEBI:64428"/>
        <dbReference type="ChEBI" id="CHEBI:73599"/>
        <dbReference type="EC" id="2.8.4.4"/>
    </reaction>
</comment>
<dbReference type="Gene3D" id="3.40.50.12160">
    <property type="entry name" value="Methylthiotransferase, N-terminal domain"/>
    <property type="match status" value="1"/>
</dbReference>
<dbReference type="SFLD" id="SFLDF00274">
    <property type="entry name" value="ribosomal_protein_S12_methylth"/>
    <property type="match status" value="1"/>
</dbReference>
<dbReference type="FunFam" id="3.80.30.20:FF:000001">
    <property type="entry name" value="tRNA-2-methylthio-N(6)-dimethylallyladenosine synthase 2"/>
    <property type="match status" value="1"/>
</dbReference>
<dbReference type="NCBIfam" id="TIGR00089">
    <property type="entry name" value="MiaB/RimO family radical SAM methylthiotransferase"/>
    <property type="match status" value="1"/>
</dbReference>
<dbReference type="Proteomes" id="UP000199158">
    <property type="component" value="Unassembled WGS sequence"/>
</dbReference>
<dbReference type="Pfam" id="PF18693">
    <property type="entry name" value="TRAM_2"/>
    <property type="match status" value="1"/>
</dbReference>